<proteinExistence type="predicted"/>
<dbReference type="Proteomes" id="UP001055115">
    <property type="component" value="Unassembled WGS sequence"/>
</dbReference>
<reference evidence="1 2" key="1">
    <citation type="submission" date="2022-03" db="EMBL/GenBank/DDBJ databases">
        <title>Genome data of Colletotrichum spp.</title>
        <authorList>
            <person name="Utami Y.D."/>
            <person name="Hiruma K."/>
        </authorList>
    </citation>
    <scope>NUCLEOTIDE SEQUENCE [LARGE SCALE GENOMIC DNA]</scope>
    <source>
        <strain evidence="1 2">MAFF 239500</strain>
    </source>
</reference>
<evidence type="ECO:0000313" key="1">
    <source>
        <dbReference type="EMBL" id="GKT45650.1"/>
    </source>
</evidence>
<keyword evidence="2" id="KW-1185">Reference proteome</keyword>
<protein>
    <submittedName>
        <fullName evidence="1">Uncharacterized protein</fullName>
    </submittedName>
</protein>
<organism evidence="1 2">
    <name type="scientific">Colletotrichum spaethianum</name>
    <dbReference type="NCBI Taxonomy" id="700344"/>
    <lineage>
        <taxon>Eukaryota</taxon>
        <taxon>Fungi</taxon>
        <taxon>Dikarya</taxon>
        <taxon>Ascomycota</taxon>
        <taxon>Pezizomycotina</taxon>
        <taxon>Sordariomycetes</taxon>
        <taxon>Hypocreomycetidae</taxon>
        <taxon>Glomerellales</taxon>
        <taxon>Glomerellaceae</taxon>
        <taxon>Colletotrichum</taxon>
        <taxon>Colletotrichum spaethianum species complex</taxon>
    </lineage>
</organism>
<evidence type="ECO:0000313" key="2">
    <source>
        <dbReference type="Proteomes" id="UP001055115"/>
    </source>
</evidence>
<dbReference type="EMBL" id="BQXU01000013">
    <property type="protein sequence ID" value="GKT45650.1"/>
    <property type="molecule type" value="Genomic_DNA"/>
</dbReference>
<name>A0AA37P0I2_9PEZI</name>
<sequence>MSLYSHALPSPSQSDPHQLPWSLCPFPPCDIQPRPLQMCIPRPRRHRAQTYTSPLKNIPYQRLASPPPTPRMAPRPIPAPVPVVAAAAGAAAPLPHPSASRVSSQHERLLLELLPFKDAAAFHAWLGSHFVRGSWNEFYADYLSRAVATGAGPSSVPEPDKTRTAQTAREALNVRKAKFLVHHPDKTGWAAEDHYARFIVTLVADNMLQNLWSESEWKKRGLDIAKAAYEVLVFLKATMVYADPNPPSYSA</sequence>
<dbReference type="RefSeq" id="XP_049128000.1">
    <property type="nucleotide sequence ID" value="XM_049272043.1"/>
</dbReference>
<gene>
    <name evidence="1" type="ORF">ColSpa_05831</name>
</gene>
<dbReference type="AlphaFoldDB" id="A0AA37P0I2"/>
<accession>A0AA37P0I2</accession>
<comment type="caution">
    <text evidence="1">The sequence shown here is derived from an EMBL/GenBank/DDBJ whole genome shotgun (WGS) entry which is preliminary data.</text>
</comment>
<dbReference type="GeneID" id="73326633"/>